<evidence type="ECO:0000259" key="1">
    <source>
        <dbReference type="Pfam" id="PF04991"/>
    </source>
</evidence>
<comment type="caution">
    <text evidence="3">The sequence shown here is derived from an EMBL/GenBank/DDBJ whole genome shotgun (WGS) entry which is preliminary data.</text>
</comment>
<dbReference type="InterPro" id="IPR055105">
    <property type="entry name" value="FKRP_N"/>
</dbReference>
<sequence length="509" mass="58866">MRFKFVRTLLVLALLGNIIVWHRIWRLFSAQNTLRLLTPSIVTPDPSQKFHRRLSRLVTVVIRQFETFENDVTSTVESVLTFFPTIPILIVSNELPYPPLELDFANESMRNVKLINLQPEFNKSYDERNPLFYIRTKYVLFLPDGSRLSTKQIMQETVSQATKLGVVSVPVGSVTLNCVNLDVKVREWSLKFSYTTGNECDGINGKHATMLETKLLKKLTDPFLLPFTDALYIQTTALGAKIHMLSNCRFNEGKSLYKTQQSLWKVQQLYQSRERSMFEKLGIKKVIRASNSIEWYGCSRESNRCFGSVVNGIPSYLYQNRYTPPCCLSGLRKVAHHVFDKLEEVGIRFWLESGSLLGAMRNGDILPWDHEVQIGVNRDDLERSPWLIKAMNKPIADNHGFVWEKATEGEFFKVQYSKVNHLTVNILPFYARNGSMVKDAWFLNNKDFPEQFLHPMSSIEFAGRQVPCPNNIRDFLELKYFRGVIENPELPGKISYQEFVHEKLIFHSN</sequence>
<dbReference type="Pfam" id="PF04991">
    <property type="entry name" value="LicD"/>
    <property type="match status" value="1"/>
</dbReference>
<gene>
    <name evidence="3" type="ORF">E2986_04294</name>
</gene>
<feature type="domain" description="LicD/FKTN/FKRP nucleotidyltransferase" evidence="1">
    <location>
        <begin position="344"/>
        <end position="396"/>
    </location>
</feature>
<dbReference type="GO" id="GO:0035269">
    <property type="term" value="P:protein O-linked glycosylation via mannose"/>
    <property type="evidence" value="ECO:0007669"/>
    <property type="project" value="TreeGrafter"/>
</dbReference>
<dbReference type="GO" id="GO:0005794">
    <property type="term" value="C:Golgi apparatus"/>
    <property type="evidence" value="ECO:0007669"/>
    <property type="project" value="TreeGrafter"/>
</dbReference>
<name>A0A833S2S5_9HYME</name>
<dbReference type="EMBL" id="WNWW01000152">
    <property type="protein sequence ID" value="KAF3429615.1"/>
    <property type="molecule type" value="Genomic_DNA"/>
</dbReference>
<protein>
    <recommendedName>
        <fullName evidence="5">Fukutin-related protein</fullName>
    </recommendedName>
</protein>
<dbReference type="AlphaFoldDB" id="A0A833S2S5"/>
<dbReference type="PANTHER" id="PTHR13627:SF31">
    <property type="entry name" value="RIBITOL 5-PHOSPHATE TRANSFERASE FKRP"/>
    <property type="match status" value="1"/>
</dbReference>
<keyword evidence="4" id="KW-1185">Reference proteome</keyword>
<dbReference type="OrthoDB" id="444255at2759"/>
<dbReference type="PANTHER" id="PTHR13627">
    <property type="entry name" value="FUKUTIN RELATED PROTEIN"/>
    <property type="match status" value="1"/>
</dbReference>
<evidence type="ECO:0008006" key="5">
    <source>
        <dbReference type="Google" id="ProtNLM"/>
    </source>
</evidence>
<feature type="domain" description="FKRP stem" evidence="2">
    <location>
        <begin position="49"/>
        <end position="288"/>
    </location>
</feature>
<evidence type="ECO:0000313" key="4">
    <source>
        <dbReference type="Proteomes" id="UP000655588"/>
    </source>
</evidence>
<accession>A0A833S2S5</accession>
<dbReference type="Proteomes" id="UP000655588">
    <property type="component" value="Unassembled WGS sequence"/>
</dbReference>
<organism evidence="3 4">
    <name type="scientific">Frieseomelitta varia</name>
    <dbReference type="NCBI Taxonomy" id="561572"/>
    <lineage>
        <taxon>Eukaryota</taxon>
        <taxon>Metazoa</taxon>
        <taxon>Ecdysozoa</taxon>
        <taxon>Arthropoda</taxon>
        <taxon>Hexapoda</taxon>
        <taxon>Insecta</taxon>
        <taxon>Pterygota</taxon>
        <taxon>Neoptera</taxon>
        <taxon>Endopterygota</taxon>
        <taxon>Hymenoptera</taxon>
        <taxon>Apocrita</taxon>
        <taxon>Aculeata</taxon>
        <taxon>Apoidea</taxon>
        <taxon>Anthophila</taxon>
        <taxon>Apidae</taxon>
        <taxon>Frieseomelitta</taxon>
    </lineage>
</organism>
<evidence type="ECO:0000259" key="2">
    <source>
        <dbReference type="Pfam" id="PF22921"/>
    </source>
</evidence>
<dbReference type="Pfam" id="PF22921">
    <property type="entry name" value="FKRP_N"/>
    <property type="match status" value="1"/>
</dbReference>
<proteinExistence type="predicted"/>
<evidence type="ECO:0000313" key="3">
    <source>
        <dbReference type="EMBL" id="KAF3429615.1"/>
    </source>
</evidence>
<reference evidence="3" key="1">
    <citation type="submission" date="2019-11" db="EMBL/GenBank/DDBJ databases">
        <title>The nuclear and mitochondrial genomes of Frieseomelitta varia - a highly eusocial stingless bee (Meliponini) with a permanently sterile worker caste.</title>
        <authorList>
            <person name="Freitas F.C.P."/>
            <person name="Lourenco A.P."/>
            <person name="Nunes F.M.F."/>
            <person name="Paschoal A.R."/>
            <person name="Abreu F.C.P."/>
            <person name="Barbin F.O."/>
            <person name="Bataglia L."/>
            <person name="Cardoso-Junior C.A.M."/>
            <person name="Cervoni M.S."/>
            <person name="Silva S.R."/>
            <person name="Dalarmi F."/>
            <person name="Del Lama M.A."/>
            <person name="Depintor T.S."/>
            <person name="Ferreira K.M."/>
            <person name="Goria P.S."/>
            <person name="Jaskot M.C."/>
            <person name="Lago D.C."/>
            <person name="Luna-Lucena D."/>
            <person name="Moda L.M."/>
            <person name="Nascimento L."/>
            <person name="Pedrino M."/>
            <person name="Rabico F.O."/>
            <person name="Sanches F.C."/>
            <person name="Santos D.E."/>
            <person name="Santos C.G."/>
            <person name="Vieira J."/>
            <person name="Lopes T.F."/>
            <person name="Barchuk A.R."/>
            <person name="Hartfelder K."/>
            <person name="Simoes Z.L.P."/>
            <person name="Bitondi M.M.G."/>
            <person name="Pinheiro D.G."/>
        </authorList>
    </citation>
    <scope>NUCLEOTIDE SEQUENCE</scope>
    <source>
        <strain evidence="3">USP_RPSP 00005682</strain>
        <tissue evidence="3">Whole individual</tissue>
    </source>
</reference>
<dbReference type="InterPro" id="IPR052613">
    <property type="entry name" value="LicD_transferase"/>
</dbReference>
<dbReference type="InterPro" id="IPR007074">
    <property type="entry name" value="LicD/FKTN/FKRP_NTP_transf"/>
</dbReference>